<dbReference type="EMBL" id="SRLO01000266">
    <property type="protein sequence ID" value="TNN63769.1"/>
    <property type="molecule type" value="Genomic_DNA"/>
</dbReference>
<protein>
    <submittedName>
        <fullName evidence="1">Uncharacterized protein</fullName>
    </submittedName>
</protein>
<reference evidence="1 2" key="1">
    <citation type="submission" date="2019-03" db="EMBL/GenBank/DDBJ databases">
        <title>First draft genome of Liparis tanakae, snailfish: a comprehensive survey of snailfish specific genes.</title>
        <authorList>
            <person name="Kim W."/>
            <person name="Song I."/>
            <person name="Jeong J.-H."/>
            <person name="Kim D."/>
            <person name="Kim S."/>
            <person name="Ryu S."/>
            <person name="Song J.Y."/>
            <person name="Lee S.K."/>
        </authorList>
    </citation>
    <scope>NUCLEOTIDE SEQUENCE [LARGE SCALE GENOMIC DNA]</scope>
    <source>
        <tissue evidence="1">Muscle</tissue>
    </source>
</reference>
<name>A0A4Z2HD58_9TELE</name>
<accession>A0A4Z2HD58</accession>
<dbReference type="Proteomes" id="UP000314294">
    <property type="component" value="Unassembled WGS sequence"/>
</dbReference>
<evidence type="ECO:0000313" key="1">
    <source>
        <dbReference type="EMBL" id="TNN63769.1"/>
    </source>
</evidence>
<sequence>MAEKGSPCASRLGVATETTGVVRLWAAWAPAASRWAFCRERTPTLRHPLTCTGRSLWQPRRYRIPLKSRLLWRQEVGIRER</sequence>
<proteinExistence type="predicted"/>
<keyword evidence="2" id="KW-1185">Reference proteome</keyword>
<evidence type="ECO:0000313" key="2">
    <source>
        <dbReference type="Proteomes" id="UP000314294"/>
    </source>
</evidence>
<gene>
    <name evidence="1" type="ORF">EYF80_025971</name>
</gene>
<dbReference type="AlphaFoldDB" id="A0A4Z2HD58"/>
<organism evidence="1 2">
    <name type="scientific">Liparis tanakae</name>
    <name type="common">Tanaka's snailfish</name>
    <dbReference type="NCBI Taxonomy" id="230148"/>
    <lineage>
        <taxon>Eukaryota</taxon>
        <taxon>Metazoa</taxon>
        <taxon>Chordata</taxon>
        <taxon>Craniata</taxon>
        <taxon>Vertebrata</taxon>
        <taxon>Euteleostomi</taxon>
        <taxon>Actinopterygii</taxon>
        <taxon>Neopterygii</taxon>
        <taxon>Teleostei</taxon>
        <taxon>Neoteleostei</taxon>
        <taxon>Acanthomorphata</taxon>
        <taxon>Eupercaria</taxon>
        <taxon>Perciformes</taxon>
        <taxon>Cottioidei</taxon>
        <taxon>Cottales</taxon>
        <taxon>Liparidae</taxon>
        <taxon>Liparis</taxon>
    </lineage>
</organism>
<comment type="caution">
    <text evidence="1">The sequence shown here is derived from an EMBL/GenBank/DDBJ whole genome shotgun (WGS) entry which is preliminary data.</text>
</comment>